<comment type="caution">
    <text evidence="11">The sequence shown here is derived from an EMBL/GenBank/DDBJ whole genome shotgun (WGS) entry which is preliminary data.</text>
</comment>
<dbReference type="Gene3D" id="3.60.110.10">
    <property type="entry name" value="Carbon-nitrogen hydrolase"/>
    <property type="match status" value="1"/>
</dbReference>
<feature type="binding site" evidence="7">
    <location>
        <position position="395"/>
    </location>
    <ligand>
        <name>ATP</name>
        <dbReference type="ChEBI" id="CHEBI:30616"/>
    </ligand>
</feature>
<organism evidence="11 12">
    <name type="scientific">Luteibacter rhizovicinus</name>
    <dbReference type="NCBI Taxonomy" id="242606"/>
    <lineage>
        <taxon>Bacteria</taxon>
        <taxon>Pseudomonadati</taxon>
        <taxon>Pseudomonadota</taxon>
        <taxon>Gammaproteobacteria</taxon>
        <taxon>Lysobacterales</taxon>
        <taxon>Rhodanobacteraceae</taxon>
        <taxon>Luteibacter</taxon>
    </lineage>
</organism>
<evidence type="ECO:0000256" key="2">
    <source>
        <dbReference type="ARBA" id="ARBA00007145"/>
    </source>
</evidence>
<dbReference type="AlphaFoldDB" id="A0A4V2W413"/>
<dbReference type="Proteomes" id="UP000295645">
    <property type="component" value="Unassembled WGS sequence"/>
</dbReference>
<dbReference type="Pfam" id="PF00795">
    <property type="entry name" value="CN_hydrolase"/>
    <property type="match status" value="1"/>
</dbReference>
<feature type="binding site" evidence="7">
    <location>
        <position position="173"/>
    </location>
    <ligand>
        <name>L-glutamine</name>
        <dbReference type="ChEBI" id="CHEBI:58359"/>
    </ligand>
</feature>
<evidence type="ECO:0000256" key="4">
    <source>
        <dbReference type="ARBA" id="ARBA00022741"/>
    </source>
</evidence>
<keyword evidence="12" id="KW-1185">Reference proteome</keyword>
<comment type="caution">
    <text evidence="7">Lacks conserved residue(s) required for the propagation of feature annotation.</text>
</comment>
<sequence>MTSFRFALAQFDFPVGATHANALRAKELADKARDQLKASLIAFPELTLSGYPPEDLLQRPSFLEACAVELSSLAPRIEGIAAVVGHPDTRGEVFNAASLLRGGAVEWTYHKQALPNYTVFDEKRYFRAGEHSRVFEIEGVRVGMLICEDIWEAEPAAHAAAAGAELLLVINASPYDSRQAATRERLLRQRATENDVAIAYVNLVGGQDDLLFDGGSLLVQRNGHIAARAPSFEEMLLAVEFDSASRSLKAIDWPETDEGDPHVVMYAGLVRGVHDYVCKNHFSGVLLGLSGGIDSALTLAIAVDALGADRVTAVMMPTRYTSDLSLHEAKAQAEHLGVEYHVLPIENIYESFVGTLAPVFEGRAPDITEENLQSRSRGVLLMAMSNKTGRLLLSTGNKSEMAVGYATLYGDMCGAYAPLKDLYKTVVYDISRWRAGIDGAIPKAVIERPPSAELRHEQTDQDSLPPYDELDAILERFIEGEQSAEDIIAAGYDDATVRRVIRMVFVNEFKRRQSAPGPRVTTKAFGRERRYPITSGWR</sequence>
<dbReference type="EC" id="6.3.5.1" evidence="7 8"/>
<evidence type="ECO:0000256" key="6">
    <source>
        <dbReference type="ARBA" id="ARBA00023027"/>
    </source>
</evidence>
<proteinExistence type="inferred from homology"/>
<evidence type="ECO:0000256" key="1">
    <source>
        <dbReference type="ARBA" id="ARBA00005188"/>
    </source>
</evidence>
<keyword evidence="6 7" id="KW-0520">NAD</keyword>
<keyword evidence="3 7" id="KW-0436">Ligase</keyword>
<protein>
    <recommendedName>
        <fullName evidence="7 8">Glutamine-dependent NAD(+) synthetase</fullName>
        <ecNumber evidence="7 8">6.3.5.1</ecNumber>
    </recommendedName>
    <alternativeName>
        <fullName evidence="7 8">NAD(+) synthase [glutamine-hydrolyzing]</fullName>
    </alternativeName>
</protein>
<feature type="active site" description="Proton acceptor; for glutaminase activity" evidence="7">
    <location>
        <position position="45"/>
    </location>
</feature>
<feature type="binding site" evidence="7">
    <location>
        <position position="510"/>
    </location>
    <ligand>
        <name>deamido-NAD(+)</name>
        <dbReference type="ChEBI" id="CHEBI:58437"/>
        <note>ligand shared between two neighboring subunits</note>
    </ligand>
</feature>
<dbReference type="CDD" id="cd00553">
    <property type="entry name" value="NAD_synthase"/>
    <property type="match status" value="1"/>
</dbReference>
<evidence type="ECO:0000256" key="7">
    <source>
        <dbReference type="HAMAP-Rule" id="MF_02090"/>
    </source>
</evidence>
<keyword evidence="5 7" id="KW-0067">ATP-binding</keyword>
<dbReference type="GO" id="GO:0005737">
    <property type="term" value="C:cytoplasm"/>
    <property type="evidence" value="ECO:0007669"/>
    <property type="project" value="InterPro"/>
</dbReference>
<dbReference type="UniPathway" id="UPA00253">
    <property type="reaction ID" value="UER00334"/>
</dbReference>
<feature type="binding site" evidence="7">
    <location>
        <begin position="288"/>
        <end position="295"/>
    </location>
    <ligand>
        <name>ATP</name>
        <dbReference type="ChEBI" id="CHEBI:30616"/>
    </ligand>
</feature>
<feature type="binding site" evidence="7">
    <location>
        <position position="117"/>
    </location>
    <ligand>
        <name>L-glutamine</name>
        <dbReference type="ChEBI" id="CHEBI:58359"/>
    </ligand>
</feature>
<evidence type="ECO:0000256" key="3">
    <source>
        <dbReference type="ARBA" id="ARBA00022598"/>
    </source>
</evidence>
<name>A0A4V2W413_9GAMM</name>
<dbReference type="SUPFAM" id="SSF56317">
    <property type="entry name" value="Carbon-nitrogen hydrolase"/>
    <property type="match status" value="1"/>
</dbReference>
<dbReference type="Gene3D" id="3.40.50.620">
    <property type="entry name" value="HUPs"/>
    <property type="match status" value="1"/>
</dbReference>
<dbReference type="GO" id="GO:0004359">
    <property type="term" value="F:glutaminase activity"/>
    <property type="evidence" value="ECO:0007669"/>
    <property type="project" value="InterPro"/>
</dbReference>
<dbReference type="InterPro" id="IPR036526">
    <property type="entry name" value="C-N_Hydrolase_sf"/>
</dbReference>
<dbReference type="EMBL" id="SMCS01000004">
    <property type="protein sequence ID" value="TCV93909.1"/>
    <property type="molecule type" value="Genomic_DNA"/>
</dbReference>
<reference evidence="11 12" key="1">
    <citation type="submission" date="2019-03" db="EMBL/GenBank/DDBJ databases">
        <title>Above-ground endophytic microbial communities from plants in different locations in the United States.</title>
        <authorList>
            <person name="Frank C."/>
        </authorList>
    </citation>
    <scope>NUCLEOTIDE SEQUENCE [LARGE SCALE GENOMIC DNA]</scope>
    <source>
        <strain evidence="11 12">LP_13_YM</strain>
    </source>
</reference>
<dbReference type="PANTHER" id="PTHR23090:SF9">
    <property type="entry name" value="GLUTAMINE-DEPENDENT NAD(+) SYNTHETASE"/>
    <property type="match status" value="1"/>
</dbReference>
<evidence type="ECO:0000313" key="11">
    <source>
        <dbReference type="EMBL" id="TCV93909.1"/>
    </source>
</evidence>
<dbReference type="RefSeq" id="WP_132144079.1">
    <property type="nucleotide sequence ID" value="NZ_SMCS01000004.1"/>
</dbReference>
<evidence type="ECO:0000313" key="12">
    <source>
        <dbReference type="Proteomes" id="UP000295645"/>
    </source>
</evidence>
<comment type="similarity">
    <text evidence="2 7 8">In the C-terminal section; belongs to the NAD synthetase family.</text>
</comment>
<dbReference type="InterPro" id="IPR014729">
    <property type="entry name" value="Rossmann-like_a/b/a_fold"/>
</dbReference>
<feature type="domain" description="CN hydrolase" evidence="10">
    <location>
        <begin position="4"/>
        <end position="243"/>
    </location>
</feature>
<dbReference type="GO" id="GO:0008795">
    <property type="term" value="F:NAD+ synthase activity"/>
    <property type="evidence" value="ECO:0007669"/>
    <property type="project" value="UniProtKB-UniRule"/>
</dbReference>
<accession>A0A4V2W413</accession>
<comment type="similarity">
    <text evidence="9">Belongs to the NAD synthetase family.</text>
</comment>
<dbReference type="PANTHER" id="PTHR23090">
    <property type="entry name" value="NH 3 /GLUTAMINE-DEPENDENT NAD + SYNTHETASE"/>
    <property type="match status" value="1"/>
</dbReference>
<dbReference type="GO" id="GO:0009435">
    <property type="term" value="P:NAD+ biosynthetic process"/>
    <property type="evidence" value="ECO:0007669"/>
    <property type="project" value="UniProtKB-UniRule"/>
</dbReference>
<evidence type="ECO:0000256" key="8">
    <source>
        <dbReference type="PIRNR" id="PIRNR006630"/>
    </source>
</evidence>
<dbReference type="FunFam" id="3.40.50.620:FF:000106">
    <property type="entry name" value="Glutamine-dependent NAD(+) synthetase"/>
    <property type="match status" value="1"/>
</dbReference>
<dbReference type="Pfam" id="PF02540">
    <property type="entry name" value="NAD_synthase"/>
    <property type="match status" value="1"/>
</dbReference>
<dbReference type="InterPro" id="IPR022310">
    <property type="entry name" value="NAD/GMP_synthase"/>
</dbReference>
<evidence type="ECO:0000259" key="10">
    <source>
        <dbReference type="PROSITE" id="PS50263"/>
    </source>
</evidence>
<dbReference type="PROSITE" id="PS50263">
    <property type="entry name" value="CN_HYDROLASE"/>
    <property type="match status" value="1"/>
</dbReference>
<dbReference type="PIRSF" id="PIRSF006630">
    <property type="entry name" value="NADS_GAT"/>
    <property type="match status" value="1"/>
</dbReference>
<dbReference type="GO" id="GO:0005524">
    <property type="term" value="F:ATP binding"/>
    <property type="evidence" value="ECO:0007669"/>
    <property type="project" value="UniProtKB-UniRule"/>
</dbReference>
<dbReference type="InterPro" id="IPR003694">
    <property type="entry name" value="NAD_synthase"/>
</dbReference>
<feature type="binding site" evidence="7">
    <location>
        <position position="400"/>
    </location>
    <ligand>
        <name>deamido-NAD(+)</name>
        <dbReference type="ChEBI" id="CHEBI:58437"/>
        <note>ligand shared between two neighboring subunits</note>
    </ligand>
</feature>
<dbReference type="HAMAP" id="MF_02090">
    <property type="entry name" value="NadE_glutamine_dep"/>
    <property type="match status" value="1"/>
</dbReference>
<comment type="catalytic activity">
    <reaction evidence="7 8">
        <text>deamido-NAD(+) + L-glutamine + ATP + H2O = L-glutamate + AMP + diphosphate + NAD(+) + H(+)</text>
        <dbReference type="Rhea" id="RHEA:24384"/>
        <dbReference type="ChEBI" id="CHEBI:15377"/>
        <dbReference type="ChEBI" id="CHEBI:15378"/>
        <dbReference type="ChEBI" id="CHEBI:29985"/>
        <dbReference type="ChEBI" id="CHEBI:30616"/>
        <dbReference type="ChEBI" id="CHEBI:33019"/>
        <dbReference type="ChEBI" id="CHEBI:57540"/>
        <dbReference type="ChEBI" id="CHEBI:58359"/>
        <dbReference type="ChEBI" id="CHEBI:58437"/>
        <dbReference type="ChEBI" id="CHEBI:456215"/>
        <dbReference type="EC" id="6.3.5.1"/>
    </reaction>
</comment>
<dbReference type="InterPro" id="IPR003010">
    <property type="entry name" value="C-N_Hydrolase"/>
</dbReference>
<dbReference type="InterPro" id="IPR014445">
    <property type="entry name" value="Gln-dep_NAD_synthase"/>
</dbReference>
<dbReference type="CDD" id="cd07570">
    <property type="entry name" value="GAT_Gln-NAD-synth"/>
    <property type="match status" value="1"/>
</dbReference>
<feature type="binding site" evidence="7">
    <location>
        <position position="371"/>
    </location>
    <ligand>
        <name>deamido-NAD(+)</name>
        <dbReference type="ChEBI" id="CHEBI:58437"/>
        <note>ligand shared between two neighboring subunits</note>
    </ligand>
</feature>
<keyword evidence="4 7" id="KW-0547">Nucleotide-binding</keyword>
<dbReference type="NCBIfam" id="TIGR00552">
    <property type="entry name" value="nadE"/>
    <property type="match status" value="1"/>
</dbReference>
<feature type="active site" description="For glutaminase activity" evidence="7">
    <location>
        <position position="111"/>
    </location>
</feature>
<dbReference type="GO" id="GO:0003952">
    <property type="term" value="F:NAD+ synthase (glutamine-hydrolyzing) activity"/>
    <property type="evidence" value="ECO:0007669"/>
    <property type="project" value="UniProtKB-UniRule"/>
</dbReference>
<dbReference type="NCBIfam" id="NF010588">
    <property type="entry name" value="PRK13981.1"/>
    <property type="match status" value="1"/>
</dbReference>
<feature type="active site" description="Nucleophile; for glutaminase activity" evidence="7">
    <location>
        <position position="147"/>
    </location>
</feature>
<evidence type="ECO:0000256" key="9">
    <source>
        <dbReference type="RuleBase" id="RU003811"/>
    </source>
</evidence>
<evidence type="ECO:0000256" key="5">
    <source>
        <dbReference type="ARBA" id="ARBA00022840"/>
    </source>
</evidence>
<dbReference type="OrthoDB" id="9760188at2"/>
<comment type="pathway">
    <text evidence="1 7 8">Cofactor biosynthesis; NAD(+) biosynthesis; NAD(+) from deamido-NAD(+) (L-Gln route): step 1/1.</text>
</comment>
<comment type="function">
    <text evidence="7">Catalyzes the ATP-dependent amidation of deamido-NAD to form NAD. Uses L-glutamine as a nitrogen source.</text>
</comment>
<dbReference type="SUPFAM" id="SSF52402">
    <property type="entry name" value="Adenine nucleotide alpha hydrolases-like"/>
    <property type="match status" value="1"/>
</dbReference>
<gene>
    <name evidence="7" type="primary">nadE</name>
    <name evidence="11" type="ORF">EC912_104104</name>
</gene>